<gene>
    <name evidence="3" type="ORF">ADEAN_000470200</name>
</gene>
<dbReference type="AlphaFoldDB" id="A0A7G2CEC1"/>
<proteinExistence type="predicted"/>
<sequence length="362" mass="41662">MSHKTVTALQAKVNQLQDDDKDSLLEKLIPASENNQLSKELTALKEEHDSYVAETIAAFHRKEEDYSNAVANFQDEVKQLERENAKLRADCEWLREQMGKEENQSKKFCRVLSMQTPETQEMIMARYNFNSCQFDDLEKIYMWCLEHQIAPHVIKYIFSLDTRTRFVYRNNMTGEAGGVTTQVFNSFFYTVLPALPNLQRITDQDWFPAQIFVSYKRYGLSKEVFEEHCGKSPRKVCACAQPQLDTLQCEGISLKEYFSTVIPLMKCVTAISVRDTYIDTLDWCPSLPESITEIDICGCHNIADFTPLVYMKGLKKVVYNGKTDSSFELIKGQLLSKEVEVRDEDHPEAAEAKVTEEEDENA</sequence>
<evidence type="ECO:0000313" key="3">
    <source>
        <dbReference type="EMBL" id="CAD2217224.1"/>
    </source>
</evidence>
<evidence type="ECO:0000313" key="4">
    <source>
        <dbReference type="Proteomes" id="UP000515908"/>
    </source>
</evidence>
<keyword evidence="1" id="KW-0175">Coiled coil</keyword>
<accession>A0A7G2CEC1</accession>
<reference evidence="3 4" key="1">
    <citation type="submission" date="2020-08" db="EMBL/GenBank/DDBJ databases">
        <authorList>
            <person name="Newling K."/>
            <person name="Davey J."/>
            <person name="Forrester S."/>
        </authorList>
    </citation>
    <scope>NUCLEOTIDE SEQUENCE [LARGE SCALE GENOMIC DNA]</scope>
    <source>
        <strain evidence="4">Crithidia deanei Carvalho (ATCC PRA-265)</strain>
    </source>
</reference>
<feature type="compositionally biased region" description="Basic and acidic residues" evidence="2">
    <location>
        <begin position="340"/>
        <end position="355"/>
    </location>
</feature>
<name>A0A7G2CEC1_9TRYP</name>
<feature type="coiled-coil region" evidence="1">
    <location>
        <begin position="34"/>
        <end position="104"/>
    </location>
</feature>
<dbReference type="EMBL" id="LR877152">
    <property type="protein sequence ID" value="CAD2217224.1"/>
    <property type="molecule type" value="Genomic_DNA"/>
</dbReference>
<organism evidence="3 4">
    <name type="scientific">Angomonas deanei</name>
    <dbReference type="NCBI Taxonomy" id="59799"/>
    <lineage>
        <taxon>Eukaryota</taxon>
        <taxon>Discoba</taxon>
        <taxon>Euglenozoa</taxon>
        <taxon>Kinetoplastea</taxon>
        <taxon>Metakinetoplastina</taxon>
        <taxon>Trypanosomatida</taxon>
        <taxon>Trypanosomatidae</taxon>
        <taxon>Strigomonadinae</taxon>
        <taxon>Angomonas</taxon>
    </lineage>
</organism>
<dbReference type="VEuPathDB" id="TriTrypDB:ADEAN_000470200"/>
<evidence type="ECO:0000256" key="1">
    <source>
        <dbReference type="SAM" id="Coils"/>
    </source>
</evidence>
<dbReference type="Proteomes" id="UP000515908">
    <property type="component" value="Chromosome 08"/>
</dbReference>
<keyword evidence="4" id="KW-1185">Reference proteome</keyword>
<feature type="region of interest" description="Disordered" evidence="2">
    <location>
        <begin position="340"/>
        <end position="362"/>
    </location>
</feature>
<evidence type="ECO:0000256" key="2">
    <source>
        <dbReference type="SAM" id="MobiDB-lite"/>
    </source>
</evidence>
<protein>
    <submittedName>
        <fullName evidence="3">Uncharacterized protein</fullName>
    </submittedName>
</protein>